<dbReference type="InterPro" id="IPR036291">
    <property type="entry name" value="NAD(P)-bd_dom_sf"/>
</dbReference>
<comment type="caution">
    <text evidence="1">The sequence shown here is derived from an EMBL/GenBank/DDBJ whole genome shotgun (WGS) entry which is preliminary data.</text>
</comment>
<dbReference type="EMBL" id="JBHUEN010000006">
    <property type="protein sequence ID" value="MFD1880446.1"/>
    <property type="molecule type" value="Genomic_DNA"/>
</dbReference>
<dbReference type="Gene3D" id="3.40.50.720">
    <property type="entry name" value="NAD(P)-binding Rossmann-like Domain"/>
    <property type="match status" value="1"/>
</dbReference>
<dbReference type="Proteomes" id="UP001597213">
    <property type="component" value="Unassembled WGS sequence"/>
</dbReference>
<protein>
    <submittedName>
        <fullName evidence="1">Ornithine cyclodeaminase family protein</fullName>
    </submittedName>
</protein>
<keyword evidence="2" id="KW-1185">Reference proteome</keyword>
<dbReference type="Gene3D" id="3.30.1780.10">
    <property type="entry name" value="ornithine cyclodeaminase, domain 1"/>
    <property type="match status" value="1"/>
</dbReference>
<name>A0ABW4R2J9_9RHOB</name>
<evidence type="ECO:0000313" key="1">
    <source>
        <dbReference type="EMBL" id="MFD1880446.1"/>
    </source>
</evidence>
<dbReference type="PANTHER" id="PTHR13812">
    <property type="entry name" value="KETIMINE REDUCTASE MU-CRYSTALLIN"/>
    <property type="match status" value="1"/>
</dbReference>
<dbReference type="InterPro" id="IPR003462">
    <property type="entry name" value="ODC_Mu_crystall"/>
</dbReference>
<organism evidence="1 2">
    <name type="scientific">Paracoccus pacificus</name>
    <dbReference type="NCBI Taxonomy" id="1463598"/>
    <lineage>
        <taxon>Bacteria</taxon>
        <taxon>Pseudomonadati</taxon>
        <taxon>Pseudomonadota</taxon>
        <taxon>Alphaproteobacteria</taxon>
        <taxon>Rhodobacterales</taxon>
        <taxon>Paracoccaceae</taxon>
        <taxon>Paracoccus</taxon>
    </lineage>
</organism>
<gene>
    <name evidence="1" type="ORF">ACFSCT_01805</name>
</gene>
<accession>A0ABW4R2J9</accession>
<dbReference type="InterPro" id="IPR023401">
    <property type="entry name" value="ODC_N"/>
</dbReference>
<dbReference type="PANTHER" id="PTHR13812:SF19">
    <property type="entry name" value="KETIMINE REDUCTASE MU-CRYSTALLIN"/>
    <property type="match status" value="1"/>
</dbReference>
<dbReference type="RefSeq" id="WP_379139642.1">
    <property type="nucleotide sequence ID" value="NZ_JBHUEN010000006.1"/>
</dbReference>
<sequence>MSIRIVGTEIEPRLDWIALTDALAAGHRLPRAEIADTLLYRGQDTLLTRSAWIDGLGIAVKPASIFPGNPGRDLPAVNGAVNLFDDQSGQLLALIDFHLVTKWKTAGDSLLAARHLARPDANDVLIVGAGKVAASMVAAYRAIRPDARFTIWNRSPDAARRLAEAVGAAVASDLPDAVAAAGIIATTTMSREPLIRGEWISPGTHLDLIGAYRPDMREVDDTAIARARLFVDSRATTLGHIGEIQDPIDRGVIGKDHVLADFYDLAAGGYRRDDDTEITIAKNGGGAHLDLMTARHILDVAGAQD</sequence>
<dbReference type="Pfam" id="PF02423">
    <property type="entry name" value="OCD_Mu_crystall"/>
    <property type="match status" value="1"/>
</dbReference>
<proteinExistence type="predicted"/>
<dbReference type="PIRSF" id="PIRSF001439">
    <property type="entry name" value="CryM"/>
    <property type="match status" value="1"/>
</dbReference>
<reference evidence="2" key="1">
    <citation type="journal article" date="2019" name="Int. J. Syst. Evol. Microbiol.">
        <title>The Global Catalogue of Microorganisms (GCM) 10K type strain sequencing project: providing services to taxonomists for standard genome sequencing and annotation.</title>
        <authorList>
            <consortium name="The Broad Institute Genomics Platform"/>
            <consortium name="The Broad Institute Genome Sequencing Center for Infectious Disease"/>
            <person name="Wu L."/>
            <person name="Ma J."/>
        </authorList>
    </citation>
    <scope>NUCLEOTIDE SEQUENCE [LARGE SCALE GENOMIC DNA]</scope>
    <source>
        <strain evidence="2">CCUG 56029</strain>
    </source>
</reference>
<evidence type="ECO:0000313" key="2">
    <source>
        <dbReference type="Proteomes" id="UP001597213"/>
    </source>
</evidence>
<dbReference type="SUPFAM" id="SSF51735">
    <property type="entry name" value="NAD(P)-binding Rossmann-fold domains"/>
    <property type="match status" value="1"/>
</dbReference>